<evidence type="ECO:0000313" key="18">
    <source>
        <dbReference type="EMBL" id="KRM76377.1"/>
    </source>
</evidence>
<dbReference type="GO" id="GO:0043883">
    <property type="term" value="F:malolactic enzyme activity"/>
    <property type="evidence" value="ECO:0007669"/>
    <property type="project" value="UniProtKB-EC"/>
</dbReference>
<evidence type="ECO:0000256" key="12">
    <source>
        <dbReference type="PIRSR" id="PIRSR000106-1"/>
    </source>
</evidence>
<evidence type="ECO:0000256" key="5">
    <source>
        <dbReference type="ARBA" id="ARBA00022723"/>
    </source>
</evidence>
<dbReference type="InterPro" id="IPR046346">
    <property type="entry name" value="Aminoacid_DH-like_N_sf"/>
</dbReference>
<evidence type="ECO:0000256" key="14">
    <source>
        <dbReference type="PIRSR" id="PIRSR000106-3"/>
    </source>
</evidence>
<evidence type="ECO:0000256" key="15">
    <source>
        <dbReference type="RuleBase" id="RU003427"/>
    </source>
</evidence>
<dbReference type="STRING" id="33960.TY91_02805"/>
<comment type="subunit">
    <text evidence="4">Homodimer.</text>
</comment>
<evidence type="ECO:0000256" key="1">
    <source>
        <dbReference type="ARBA" id="ARBA00001911"/>
    </source>
</evidence>
<evidence type="ECO:0000256" key="10">
    <source>
        <dbReference type="ARBA" id="ARBA00066983"/>
    </source>
</evidence>
<evidence type="ECO:0000256" key="13">
    <source>
        <dbReference type="PIRSR" id="PIRSR000106-2"/>
    </source>
</evidence>
<protein>
    <recommendedName>
        <fullName evidence="11">Malolactic enzyme</fullName>
        <ecNumber evidence="10">4.1.1.101</ecNumber>
    </recommendedName>
</protein>
<dbReference type="SUPFAM" id="SSF51735">
    <property type="entry name" value="NAD(P)-binding Rossmann-fold domains"/>
    <property type="match status" value="1"/>
</dbReference>
<dbReference type="Pfam" id="PF00390">
    <property type="entry name" value="malic"/>
    <property type="match status" value="1"/>
</dbReference>
<dbReference type="FunFam" id="3.40.50.10380:FF:000001">
    <property type="entry name" value="NAD-dependent malic enzyme"/>
    <property type="match status" value="1"/>
</dbReference>
<dbReference type="Proteomes" id="UP000051845">
    <property type="component" value="Unassembled WGS sequence"/>
</dbReference>
<dbReference type="GO" id="GO:0005829">
    <property type="term" value="C:cytosol"/>
    <property type="evidence" value="ECO:0007669"/>
    <property type="project" value="TreeGrafter"/>
</dbReference>
<evidence type="ECO:0000259" key="16">
    <source>
        <dbReference type="SMART" id="SM00919"/>
    </source>
</evidence>
<feature type="binding site" evidence="14">
    <location>
        <position position="259"/>
    </location>
    <ligand>
        <name>a divalent metal cation</name>
        <dbReference type="ChEBI" id="CHEBI:60240"/>
    </ligand>
</feature>
<dbReference type="SMART" id="SM01274">
    <property type="entry name" value="malic"/>
    <property type="match status" value="1"/>
</dbReference>
<dbReference type="GO" id="GO:0016616">
    <property type="term" value="F:oxidoreductase activity, acting on the CH-OH group of donors, NAD or NADP as acceptor"/>
    <property type="evidence" value="ECO:0007669"/>
    <property type="project" value="InterPro"/>
</dbReference>
<feature type="active site" description="Proton acceptor" evidence="12">
    <location>
        <position position="162"/>
    </location>
</feature>
<comment type="caution">
    <text evidence="18">The sequence shown here is derived from an EMBL/GenBank/DDBJ whole genome shotgun (WGS) entry which is preliminary data.</text>
</comment>
<name>A0A0R2BJK3_SECCO</name>
<feature type="domain" description="Malic enzyme N-terminal" evidence="17">
    <location>
        <begin position="66"/>
        <end position="250"/>
    </location>
</feature>
<dbReference type="Gene3D" id="3.40.50.720">
    <property type="entry name" value="NAD(P)-binding Rossmann-like Domain"/>
    <property type="match status" value="1"/>
</dbReference>
<dbReference type="PATRIC" id="fig|1423733.4.peg.1694"/>
<evidence type="ECO:0000259" key="17">
    <source>
        <dbReference type="SMART" id="SM01274"/>
    </source>
</evidence>
<organism evidence="18 19">
    <name type="scientific">Secundilactobacillus collinoides DSM 20515 = JCM 1123</name>
    <dbReference type="NCBI Taxonomy" id="1423733"/>
    <lineage>
        <taxon>Bacteria</taxon>
        <taxon>Bacillati</taxon>
        <taxon>Bacillota</taxon>
        <taxon>Bacilli</taxon>
        <taxon>Lactobacillales</taxon>
        <taxon>Lactobacillaceae</taxon>
        <taxon>Secundilactobacillus</taxon>
    </lineage>
</organism>
<dbReference type="PRINTS" id="PR00072">
    <property type="entry name" value="MALOXRDTASE"/>
</dbReference>
<dbReference type="EMBL" id="AYYR01000029">
    <property type="protein sequence ID" value="KRM76377.1"/>
    <property type="molecule type" value="Genomic_DNA"/>
</dbReference>
<evidence type="ECO:0000256" key="9">
    <source>
        <dbReference type="ARBA" id="ARBA00051739"/>
    </source>
</evidence>
<dbReference type="Gene3D" id="3.40.50.10380">
    <property type="entry name" value="Malic enzyme, N-terminal domain"/>
    <property type="match status" value="1"/>
</dbReference>
<dbReference type="AlphaFoldDB" id="A0A0R2BJK3"/>
<dbReference type="PANTHER" id="PTHR23406">
    <property type="entry name" value="MALIC ENZYME-RELATED"/>
    <property type="match status" value="1"/>
</dbReference>
<dbReference type="EC" id="4.1.1.101" evidence="10"/>
<dbReference type="FunFam" id="3.40.50.720:FF:000182">
    <property type="entry name" value="NAD-dependent malic enzyme"/>
    <property type="match status" value="1"/>
</dbReference>
<dbReference type="InterPro" id="IPR001891">
    <property type="entry name" value="Malic_OxRdtase"/>
</dbReference>
<dbReference type="GO" id="GO:0051287">
    <property type="term" value="F:NAD binding"/>
    <property type="evidence" value="ECO:0007669"/>
    <property type="project" value="InterPro"/>
</dbReference>
<dbReference type="InterPro" id="IPR048182">
    <property type="entry name" value="Malolactic_enz"/>
</dbReference>
<accession>A0A0R2BJK3</accession>
<feature type="binding site" evidence="13">
    <location>
        <position position="404"/>
    </location>
    <ligand>
        <name>(S)-malate</name>
        <dbReference type="ChEBI" id="CHEBI:15589"/>
    </ligand>
</feature>
<feature type="binding site" evidence="14">
    <location>
        <position position="236"/>
    </location>
    <ligand>
        <name>a divalent metal cation</name>
        <dbReference type="ChEBI" id="CHEBI:60240"/>
    </ligand>
</feature>
<comment type="cofactor">
    <cofactor evidence="2">
        <name>Mn(2+)</name>
        <dbReference type="ChEBI" id="CHEBI:29035"/>
    </cofactor>
</comment>
<keyword evidence="5 14" id="KW-0479">Metal-binding</keyword>
<dbReference type="NCBIfam" id="NF010052">
    <property type="entry name" value="PRK13529.1"/>
    <property type="match status" value="1"/>
</dbReference>
<evidence type="ECO:0000256" key="11">
    <source>
        <dbReference type="ARBA" id="ARBA00074565"/>
    </source>
</evidence>
<dbReference type="GO" id="GO:0006108">
    <property type="term" value="P:malate metabolic process"/>
    <property type="evidence" value="ECO:0007669"/>
    <property type="project" value="TreeGrafter"/>
</dbReference>
<evidence type="ECO:0000256" key="3">
    <source>
        <dbReference type="ARBA" id="ARBA00008785"/>
    </source>
</evidence>
<keyword evidence="7" id="KW-0464">Manganese</keyword>
<dbReference type="InterPro" id="IPR036291">
    <property type="entry name" value="NAD(P)-bd_dom_sf"/>
</dbReference>
<keyword evidence="6" id="KW-0520">NAD</keyword>
<dbReference type="SUPFAM" id="SSF53223">
    <property type="entry name" value="Aminoacid dehydrogenase-like, N-terminal domain"/>
    <property type="match status" value="1"/>
</dbReference>
<comment type="catalytic activity">
    <reaction evidence="9">
        <text>(S)-malate + H(+) = (S)-lactate + CO2</text>
        <dbReference type="Rhea" id="RHEA:46276"/>
        <dbReference type="ChEBI" id="CHEBI:15378"/>
        <dbReference type="ChEBI" id="CHEBI:15589"/>
        <dbReference type="ChEBI" id="CHEBI:16526"/>
        <dbReference type="ChEBI" id="CHEBI:16651"/>
        <dbReference type="EC" id="4.1.1.101"/>
    </reaction>
</comment>
<dbReference type="GO" id="GO:0043464">
    <property type="term" value="P:malolactic fermentation"/>
    <property type="evidence" value="ECO:0007669"/>
    <property type="project" value="InterPro"/>
</dbReference>
<evidence type="ECO:0000256" key="4">
    <source>
        <dbReference type="ARBA" id="ARBA00011738"/>
    </source>
</evidence>
<comment type="similarity">
    <text evidence="3 15">Belongs to the malic enzymes family.</text>
</comment>
<comment type="cofactor">
    <cofactor evidence="1">
        <name>NAD(+)</name>
        <dbReference type="ChEBI" id="CHEBI:57540"/>
    </cofactor>
</comment>
<evidence type="ECO:0000256" key="2">
    <source>
        <dbReference type="ARBA" id="ARBA00001936"/>
    </source>
</evidence>
<dbReference type="SMART" id="SM00919">
    <property type="entry name" value="Malic_M"/>
    <property type="match status" value="1"/>
</dbReference>
<dbReference type="GO" id="GO:0030145">
    <property type="term" value="F:manganese ion binding"/>
    <property type="evidence" value="ECO:0007669"/>
    <property type="project" value="UniProtKB-ARBA"/>
</dbReference>
<dbReference type="InterPro" id="IPR012302">
    <property type="entry name" value="Malic_NAD-bd"/>
</dbReference>
<dbReference type="PANTHER" id="PTHR23406:SF34">
    <property type="entry name" value="NAD-DEPENDENT MALIC ENZYME, MITOCHONDRIAL"/>
    <property type="match status" value="1"/>
</dbReference>
<dbReference type="InterPro" id="IPR015884">
    <property type="entry name" value="Malic_enzyme_CS"/>
</dbReference>
<feature type="binding site" evidence="13">
    <location>
        <position position="448"/>
    </location>
    <ligand>
        <name>(S)-malate</name>
        <dbReference type="ChEBI" id="CHEBI:15589"/>
    </ligand>
</feature>
<reference evidence="18 19" key="1">
    <citation type="journal article" date="2015" name="Genome Announc.">
        <title>Expanding the biotechnology potential of lactobacilli through comparative genomics of 213 strains and associated genera.</title>
        <authorList>
            <person name="Sun Z."/>
            <person name="Harris H.M."/>
            <person name="McCann A."/>
            <person name="Guo C."/>
            <person name="Argimon S."/>
            <person name="Zhang W."/>
            <person name="Yang X."/>
            <person name="Jeffery I.B."/>
            <person name="Cooney J.C."/>
            <person name="Kagawa T.F."/>
            <person name="Liu W."/>
            <person name="Song Y."/>
            <person name="Salvetti E."/>
            <person name="Wrobel A."/>
            <person name="Rasinkangas P."/>
            <person name="Parkhill J."/>
            <person name="Rea M.C."/>
            <person name="O'Sullivan O."/>
            <person name="Ritari J."/>
            <person name="Douillard F.P."/>
            <person name="Paul Ross R."/>
            <person name="Yang R."/>
            <person name="Briner A.E."/>
            <person name="Felis G.E."/>
            <person name="de Vos W.M."/>
            <person name="Barrangou R."/>
            <person name="Klaenhammer T.R."/>
            <person name="Caufield P.W."/>
            <person name="Cui Y."/>
            <person name="Zhang H."/>
            <person name="O'Toole P.W."/>
        </authorList>
    </citation>
    <scope>NUCLEOTIDE SEQUENCE [LARGE SCALE GENOMIC DNA]</scope>
    <source>
        <strain evidence="18 19">DSM 20515</strain>
    </source>
</reference>
<dbReference type="InterPro" id="IPR012301">
    <property type="entry name" value="Malic_N_dom"/>
</dbReference>
<dbReference type="PROSITE" id="PS00331">
    <property type="entry name" value="MALIC_ENZYMES"/>
    <property type="match status" value="1"/>
</dbReference>
<dbReference type="GO" id="GO:0004470">
    <property type="term" value="F:malic enzyme activity"/>
    <property type="evidence" value="ECO:0007669"/>
    <property type="project" value="InterPro"/>
</dbReference>
<dbReference type="RefSeq" id="WP_054759568.1">
    <property type="nucleotide sequence ID" value="NZ_AYYR01000029.1"/>
</dbReference>
<dbReference type="Pfam" id="PF03949">
    <property type="entry name" value="Malic_M"/>
    <property type="match status" value="1"/>
</dbReference>
<feature type="domain" description="Malic enzyme NAD-binding" evidence="16">
    <location>
        <begin position="260"/>
        <end position="516"/>
    </location>
</feature>
<comment type="cofactor">
    <cofactor evidence="14">
        <name>Mg(2+)</name>
        <dbReference type="ChEBI" id="CHEBI:18420"/>
    </cofactor>
    <cofactor evidence="14">
        <name>Mn(2+)</name>
        <dbReference type="ChEBI" id="CHEBI:29035"/>
    </cofactor>
    <text evidence="14">Divalent metal cations. Prefers magnesium or manganese.</text>
</comment>
<evidence type="ECO:0000313" key="19">
    <source>
        <dbReference type="Proteomes" id="UP000051845"/>
    </source>
</evidence>
<keyword evidence="8" id="KW-0456">Lyase</keyword>
<gene>
    <name evidence="18" type="ORF">FC82_GL001608</name>
</gene>
<dbReference type="InterPro" id="IPR037062">
    <property type="entry name" value="Malic_N_dom_sf"/>
</dbReference>
<dbReference type="NCBIfam" id="NF041582">
    <property type="entry name" value="malolactic"/>
    <property type="match status" value="1"/>
</dbReference>
<evidence type="ECO:0000256" key="8">
    <source>
        <dbReference type="ARBA" id="ARBA00023239"/>
    </source>
</evidence>
<evidence type="ECO:0000256" key="6">
    <source>
        <dbReference type="ARBA" id="ARBA00023027"/>
    </source>
</evidence>
<sequence length="541" mass="58581">MTASILNDPFQNKGTAFTPEERHDLGLEGLLPPYVETLTQQTAQTYAQYQSKPTNQLKRQYLMTVFNENRILFYNLFSQHVAEFMPIVYDPTIADTIERYSHLYNAPQEAAFLSIDHPDDIQDSLKNAAAGRDIRLIVVTDAEGILGIGDWGTNGVAISIGKLMVYTAAAGIDPKQVLPVPVMLDAGTNNQQLLDDPLYLGNHHARITGSQYDDFVDQFVTSAEALFPNMYLHFEDFGRSHAAKILKKYQDKYTIFNDDIQGTGIIVLAAVLGALAISKQNLTDQTYLCFGAGSAGAGIAKRVYGEYLQAGLTPAEAKAHFYLVDKQGLLFDDDPTLTPEQKPFARKRSEFDHSETLTDLASAVAAVHPTILVGTSTQPGTFTEAIIKDMAAHTPRPIIMPLSNPTKLAEAKAEDLLKWTDGKALVATGIPTPDITLNGITYQIGQANNALVYPGLGLGVIAGKTTTLNAEMISAAAHSLGGLVDASKPGAAVLPPVTKLAQFSTTVAEAVVQSAVDQQLTKEPITDVKQAVADTRWTPKY</sequence>
<proteinExistence type="inferred from homology"/>
<evidence type="ECO:0000256" key="7">
    <source>
        <dbReference type="ARBA" id="ARBA00023211"/>
    </source>
</evidence>
<feature type="binding site" evidence="14">
    <location>
        <position position="235"/>
    </location>
    <ligand>
        <name>a divalent metal cation</name>
        <dbReference type="ChEBI" id="CHEBI:60240"/>
    </ligand>
</feature>
<dbReference type="PIRSF" id="PIRSF000106">
    <property type="entry name" value="ME"/>
    <property type="match status" value="1"/>
</dbReference>
<feature type="active site" description="Proton donor" evidence="12">
    <location>
        <position position="89"/>
    </location>
</feature>